<dbReference type="SMART" id="SM00409">
    <property type="entry name" value="IG"/>
    <property type="match status" value="2"/>
</dbReference>
<evidence type="ECO:0000313" key="6">
    <source>
        <dbReference type="Proteomes" id="UP000274429"/>
    </source>
</evidence>
<dbReference type="PROSITE" id="PS50835">
    <property type="entry name" value="IG_LIKE"/>
    <property type="match status" value="3"/>
</dbReference>
<name>A0A0R3X4Q1_HYDTA</name>
<reference evidence="5 6" key="2">
    <citation type="submission" date="2018-11" db="EMBL/GenBank/DDBJ databases">
        <authorList>
            <consortium name="Pathogen Informatics"/>
        </authorList>
    </citation>
    <scope>NUCLEOTIDE SEQUENCE [LARGE SCALE GENOMIC DNA]</scope>
</reference>
<sequence length="475" mass="52480">MAERVPSGQAQIVQAPKNVAVMEGEDALFFCGVEGNPEPTIDFLLDGQSGRLSSETGKIIPLPGGGGSLLRLFKVSAKQNGIKVECIASNPVGSDKSSAQLKVYKYSDSVPAGFPRFVRSPKSQAIDVGKSAHLDCEAEGTPELKFLWLKNEIPVQIQQKTPSFDYSTKYDYDASLDAPNIDTFYPPTIIEQQERVEVRSGKGANLSCTATGNPKPQVRWLTDQEKPLTEAVEWKAILFLTDVTEPRVYICVANNSLGRIQHLVRVEIIDVPRAPADLQCLERGPTYASLRWFPGRSGDETQPDASRSLPVPITSYTLIVTDLDADNGRQALKRKLTDIAPWKVQLDGSIHLKVTDLKPDHRYTAEVYALSTKFGISDASNQITFKTLEMLYGIDGYKVYYSTHLRNKLEQWQTLQTVKLHAVLQGLMKMATYYLKVNAYNSAGDGPLSDAFPVIVNPGGASFYLYKGVYLIFIS</sequence>
<gene>
    <name evidence="5" type="ORF">TTAC_LOCUS8385</name>
</gene>
<dbReference type="InterPro" id="IPR013098">
    <property type="entry name" value="Ig_I-set"/>
</dbReference>
<evidence type="ECO:0000256" key="2">
    <source>
        <dbReference type="ARBA" id="ARBA00023157"/>
    </source>
</evidence>
<feature type="domain" description="Ig-like" evidence="3">
    <location>
        <begin position="187"/>
        <end position="267"/>
    </location>
</feature>
<evidence type="ECO:0000313" key="5">
    <source>
        <dbReference type="EMBL" id="VDM32926.1"/>
    </source>
</evidence>
<dbReference type="AlphaFoldDB" id="A0A0R3X4Q1"/>
<dbReference type="SMART" id="SM00060">
    <property type="entry name" value="FN3"/>
    <property type="match status" value="1"/>
</dbReference>
<dbReference type="EMBL" id="UYWX01020495">
    <property type="protein sequence ID" value="VDM32926.1"/>
    <property type="molecule type" value="Genomic_DNA"/>
</dbReference>
<dbReference type="InterPro" id="IPR007110">
    <property type="entry name" value="Ig-like_dom"/>
</dbReference>
<dbReference type="PROSITE" id="PS50853">
    <property type="entry name" value="FN3"/>
    <property type="match status" value="1"/>
</dbReference>
<dbReference type="SMART" id="SM00408">
    <property type="entry name" value="IGc2"/>
    <property type="match status" value="2"/>
</dbReference>
<accession>A0A0R3X4Q1</accession>
<reference evidence="7" key="1">
    <citation type="submission" date="2017-02" db="UniProtKB">
        <authorList>
            <consortium name="WormBaseParasite"/>
        </authorList>
    </citation>
    <scope>IDENTIFICATION</scope>
</reference>
<dbReference type="InterPro" id="IPR036179">
    <property type="entry name" value="Ig-like_dom_sf"/>
</dbReference>
<evidence type="ECO:0000259" key="3">
    <source>
        <dbReference type="PROSITE" id="PS50835"/>
    </source>
</evidence>
<dbReference type="GO" id="GO:0098609">
    <property type="term" value="P:cell-cell adhesion"/>
    <property type="evidence" value="ECO:0007669"/>
    <property type="project" value="TreeGrafter"/>
</dbReference>
<dbReference type="SUPFAM" id="SSF48726">
    <property type="entry name" value="Immunoglobulin"/>
    <property type="match status" value="3"/>
</dbReference>
<dbReference type="InterPro" id="IPR013783">
    <property type="entry name" value="Ig-like_fold"/>
</dbReference>
<protein>
    <submittedName>
        <fullName evidence="7">Fibronectin type-III domain-containing protein</fullName>
    </submittedName>
</protein>
<feature type="domain" description="Ig-like" evidence="3">
    <location>
        <begin position="6"/>
        <end position="102"/>
    </location>
</feature>
<dbReference type="Pfam" id="PF07679">
    <property type="entry name" value="I-set"/>
    <property type="match status" value="3"/>
</dbReference>
<keyword evidence="1" id="KW-0677">Repeat</keyword>
<dbReference type="Proteomes" id="UP000274429">
    <property type="component" value="Unassembled WGS sequence"/>
</dbReference>
<evidence type="ECO:0000259" key="4">
    <source>
        <dbReference type="PROSITE" id="PS50853"/>
    </source>
</evidence>
<dbReference type="STRING" id="6205.A0A0R3X4Q1"/>
<dbReference type="InterPro" id="IPR003598">
    <property type="entry name" value="Ig_sub2"/>
</dbReference>
<dbReference type="PANTHER" id="PTHR44170:SF6">
    <property type="entry name" value="CONTACTIN"/>
    <property type="match status" value="1"/>
</dbReference>
<dbReference type="PANTHER" id="PTHR44170">
    <property type="entry name" value="PROTEIN SIDEKICK"/>
    <property type="match status" value="1"/>
</dbReference>
<feature type="domain" description="Fibronectin type-III" evidence="4">
    <location>
        <begin position="274"/>
        <end position="390"/>
    </location>
</feature>
<dbReference type="OrthoDB" id="10253954at2759"/>
<dbReference type="GO" id="GO:0016020">
    <property type="term" value="C:membrane"/>
    <property type="evidence" value="ECO:0007669"/>
    <property type="project" value="UniProtKB-SubCell"/>
</dbReference>
<proteinExistence type="predicted"/>
<dbReference type="SUPFAM" id="SSF49265">
    <property type="entry name" value="Fibronectin type III"/>
    <property type="match status" value="1"/>
</dbReference>
<feature type="domain" description="Ig-like" evidence="3">
    <location>
        <begin position="115"/>
        <end position="151"/>
    </location>
</feature>
<dbReference type="InterPro" id="IPR003961">
    <property type="entry name" value="FN3_dom"/>
</dbReference>
<dbReference type="WBParaSite" id="TTAC_0000840001-mRNA-1">
    <property type="protein sequence ID" value="TTAC_0000840001-mRNA-1"/>
    <property type="gene ID" value="TTAC_0000840001"/>
</dbReference>
<evidence type="ECO:0000256" key="1">
    <source>
        <dbReference type="ARBA" id="ARBA00022737"/>
    </source>
</evidence>
<dbReference type="InterPro" id="IPR003599">
    <property type="entry name" value="Ig_sub"/>
</dbReference>
<dbReference type="Gene3D" id="2.60.40.10">
    <property type="entry name" value="Immunoglobulins"/>
    <property type="match status" value="5"/>
</dbReference>
<organism evidence="7">
    <name type="scientific">Hydatigena taeniaeformis</name>
    <name type="common">Feline tapeworm</name>
    <name type="synonym">Taenia taeniaeformis</name>
    <dbReference type="NCBI Taxonomy" id="6205"/>
    <lineage>
        <taxon>Eukaryota</taxon>
        <taxon>Metazoa</taxon>
        <taxon>Spiralia</taxon>
        <taxon>Lophotrochozoa</taxon>
        <taxon>Platyhelminthes</taxon>
        <taxon>Cestoda</taxon>
        <taxon>Eucestoda</taxon>
        <taxon>Cyclophyllidea</taxon>
        <taxon>Taeniidae</taxon>
        <taxon>Hydatigera</taxon>
    </lineage>
</organism>
<keyword evidence="2" id="KW-1015">Disulfide bond</keyword>
<keyword evidence="6" id="KW-1185">Reference proteome</keyword>
<dbReference type="InterPro" id="IPR036116">
    <property type="entry name" value="FN3_sf"/>
</dbReference>
<dbReference type="CDD" id="cd00063">
    <property type="entry name" value="FN3"/>
    <property type="match status" value="2"/>
</dbReference>
<evidence type="ECO:0000313" key="7">
    <source>
        <dbReference type="WBParaSite" id="TTAC_0000840001-mRNA-1"/>
    </source>
</evidence>